<evidence type="ECO:0000313" key="2">
    <source>
        <dbReference type="Proteomes" id="UP000012429"/>
    </source>
</evidence>
<dbReference type="EMBL" id="AQHN01000084">
    <property type="protein sequence ID" value="ENN85181.1"/>
    <property type="molecule type" value="Genomic_DNA"/>
</dbReference>
<sequence length="145" mass="15883">MHVIDMGERHEAVERRIDGRCARIQIEGAMRQEADHAILVCNTLIDVLQAVELVLVERREAIELNGADIAAGALDPEYPNLFAGERIGFHDLGRGVAAAIVGDTLVGTEQIRPIKQLARLIEAGRICIIPTVLQKLNASRHVILP</sequence>
<dbReference type="STRING" id="363754.RHSP_55853"/>
<name>N6UWQ8_9HYPH</name>
<organism evidence="1 2">
    <name type="scientific">Rhizobium freirei PRF 81</name>
    <dbReference type="NCBI Taxonomy" id="363754"/>
    <lineage>
        <taxon>Bacteria</taxon>
        <taxon>Pseudomonadati</taxon>
        <taxon>Pseudomonadota</taxon>
        <taxon>Alphaproteobacteria</taxon>
        <taxon>Hyphomicrobiales</taxon>
        <taxon>Rhizobiaceae</taxon>
        <taxon>Rhizobium/Agrobacterium group</taxon>
        <taxon>Rhizobium</taxon>
    </lineage>
</organism>
<comment type="caution">
    <text evidence="1">The sequence shown here is derived from an EMBL/GenBank/DDBJ whole genome shotgun (WGS) entry which is preliminary data.</text>
</comment>
<keyword evidence="2" id="KW-1185">Reference proteome</keyword>
<reference evidence="1 2" key="1">
    <citation type="journal article" date="2012" name="BMC Genomics">
        <title>Genomic basis of broad host range and environmental adaptability of Rhizobium tropici CIAT 899 and Rhizobium sp. PRF 81 which are used in inoculants for common bean (Phaseolus vulgaris L.).</title>
        <authorList>
            <person name="Ormeno-Orrillo E."/>
            <person name="Menna P."/>
            <person name="Almeida L.G."/>
            <person name="Ollero F.J."/>
            <person name="Nicolas M.F."/>
            <person name="Pains Rodrigues E."/>
            <person name="Shigueyoshi Nakatani A."/>
            <person name="Silva Batista J.S."/>
            <person name="Oliveira Chueire L.M."/>
            <person name="Souza R.C."/>
            <person name="Ribeiro Vasconcelos A.T."/>
            <person name="Megias M."/>
            <person name="Hungria M."/>
            <person name="Martinez-Romero E."/>
        </authorList>
    </citation>
    <scope>NUCLEOTIDE SEQUENCE [LARGE SCALE GENOMIC DNA]</scope>
    <source>
        <strain evidence="1 2">PRF 81</strain>
    </source>
</reference>
<dbReference type="AlphaFoldDB" id="N6UWQ8"/>
<accession>N6UWQ8</accession>
<dbReference type="Proteomes" id="UP000012429">
    <property type="component" value="Unassembled WGS sequence"/>
</dbReference>
<gene>
    <name evidence="1" type="ORF">RHSP_55853</name>
</gene>
<protein>
    <submittedName>
        <fullName evidence="1">Uncharacterized protein</fullName>
    </submittedName>
</protein>
<evidence type="ECO:0000313" key="1">
    <source>
        <dbReference type="EMBL" id="ENN85181.1"/>
    </source>
</evidence>
<proteinExistence type="predicted"/>